<evidence type="ECO:0000256" key="3">
    <source>
        <dbReference type="ARBA" id="ARBA00022782"/>
    </source>
</evidence>
<feature type="region of interest" description="Disordered" evidence="7">
    <location>
        <begin position="255"/>
        <end position="280"/>
    </location>
</feature>
<evidence type="ECO:0000313" key="12">
    <source>
        <dbReference type="RefSeq" id="XP_039114517.1"/>
    </source>
</evidence>
<evidence type="ECO:0000313" key="13">
    <source>
        <dbReference type="RefSeq" id="XP_039114518.1"/>
    </source>
</evidence>
<evidence type="ECO:0000313" key="9">
    <source>
        <dbReference type="RefSeq" id="XP_039114514.1"/>
    </source>
</evidence>
<evidence type="ECO:0000256" key="7">
    <source>
        <dbReference type="SAM" id="MobiDB-lite"/>
    </source>
</evidence>
<name>A0AB40AI48_DIOCR</name>
<dbReference type="PANTHER" id="PTHR33405">
    <property type="entry name" value="PROTEIN FLX-LIKE 2"/>
    <property type="match status" value="1"/>
</dbReference>
<dbReference type="GO" id="GO:0009908">
    <property type="term" value="P:flower development"/>
    <property type="evidence" value="ECO:0007669"/>
    <property type="project" value="UniProtKB-KW"/>
</dbReference>
<keyword evidence="5" id="KW-0287">Flowering</keyword>
<organism evidence="8 9">
    <name type="scientific">Dioscorea cayennensis subsp. rotundata</name>
    <name type="common">White Guinea yam</name>
    <name type="synonym">Dioscorea rotundata</name>
    <dbReference type="NCBI Taxonomy" id="55577"/>
    <lineage>
        <taxon>Eukaryota</taxon>
        <taxon>Viridiplantae</taxon>
        <taxon>Streptophyta</taxon>
        <taxon>Embryophyta</taxon>
        <taxon>Tracheophyta</taxon>
        <taxon>Spermatophyta</taxon>
        <taxon>Magnoliopsida</taxon>
        <taxon>Liliopsida</taxon>
        <taxon>Dioscoreales</taxon>
        <taxon>Dioscoreaceae</taxon>
        <taxon>Dioscorea</taxon>
    </lineage>
</organism>
<dbReference type="RefSeq" id="XP_039114514.1">
    <property type="nucleotide sequence ID" value="XM_039258580.1"/>
</dbReference>
<evidence type="ECO:0000256" key="2">
    <source>
        <dbReference type="ARBA" id="ARBA00022473"/>
    </source>
</evidence>
<dbReference type="RefSeq" id="XP_039114518.1">
    <property type="nucleotide sequence ID" value="XM_039258584.1"/>
</dbReference>
<feature type="compositionally biased region" description="Basic residues" evidence="7">
    <location>
        <begin position="1"/>
        <end position="18"/>
    </location>
</feature>
<dbReference type="GeneID" id="120249887"/>
<evidence type="ECO:0000256" key="6">
    <source>
        <dbReference type="SAM" id="Coils"/>
    </source>
</evidence>
<evidence type="ECO:0000313" key="8">
    <source>
        <dbReference type="Proteomes" id="UP001515500"/>
    </source>
</evidence>
<dbReference type="Proteomes" id="UP001515500">
    <property type="component" value="Chromosome 19"/>
</dbReference>
<keyword evidence="3" id="KW-0221">Differentiation</keyword>
<reference evidence="9 10" key="1">
    <citation type="submission" date="2025-04" db="UniProtKB">
        <authorList>
            <consortium name="RefSeq"/>
        </authorList>
    </citation>
    <scope>IDENTIFICATION</scope>
</reference>
<evidence type="ECO:0000313" key="10">
    <source>
        <dbReference type="RefSeq" id="XP_039114515.1"/>
    </source>
</evidence>
<keyword evidence="2" id="KW-0217">Developmental protein</keyword>
<evidence type="ECO:0000256" key="4">
    <source>
        <dbReference type="ARBA" id="ARBA00023054"/>
    </source>
</evidence>
<gene>
    <name evidence="9 10 11 12 13" type="primary">LOC120249887</name>
</gene>
<dbReference type="RefSeq" id="XP_039114515.1">
    <property type="nucleotide sequence ID" value="XM_039258581.1"/>
</dbReference>
<dbReference type="PANTHER" id="PTHR33405:SF20">
    <property type="entry name" value="PROTEIN FLX-LIKE 3"/>
    <property type="match status" value="1"/>
</dbReference>
<dbReference type="GO" id="GO:0030154">
    <property type="term" value="P:cell differentiation"/>
    <property type="evidence" value="ECO:0007669"/>
    <property type="project" value="UniProtKB-KW"/>
</dbReference>
<dbReference type="RefSeq" id="XP_039114517.1">
    <property type="nucleotide sequence ID" value="XM_039258583.1"/>
</dbReference>
<dbReference type="GO" id="GO:0005634">
    <property type="term" value="C:nucleus"/>
    <property type="evidence" value="ECO:0007669"/>
    <property type="project" value="EnsemblPlants"/>
</dbReference>
<evidence type="ECO:0000256" key="1">
    <source>
        <dbReference type="ARBA" id="ARBA00005405"/>
    </source>
</evidence>
<proteinExistence type="inferred from homology"/>
<dbReference type="RefSeq" id="XP_039114516.1">
    <property type="nucleotide sequence ID" value="XM_039258582.1"/>
</dbReference>
<comment type="similarity">
    <text evidence="1">Belongs to the FLX family.</text>
</comment>
<sequence>MAGRGHGPRHVMNSRRGHPNAQEVPFIRGPAPRPPHPVLLEEELELQHIEIQRLLADNHRLADDRAGMQREVGVLKEELHHMNIVIADLKAEKEAQCRELLEKVLKLEADVRASEPLRNEAIQLRKEVQKLNVLRQDLTGQVNTLTKELAVVRSDNQQIPHLRSEIEGLQQELMHIRRAFEYEKTRNVELMEHRQTMEKNMVSMAREIEMLRTNMGNAERRPMGGGRAYGMNHVNPEGAYPLSFGSAYNPHSGVAEQGPSYGAGSGPWGGFDKSRPPPRH</sequence>
<feature type="region of interest" description="Disordered" evidence="7">
    <location>
        <begin position="1"/>
        <end position="33"/>
    </location>
</feature>
<keyword evidence="8" id="KW-1185">Reference proteome</keyword>
<dbReference type="AlphaFoldDB" id="A0AB40AI48"/>
<dbReference type="InterPro" id="IPR040353">
    <property type="entry name" value="FLX/FLX-like"/>
</dbReference>
<evidence type="ECO:0000313" key="11">
    <source>
        <dbReference type="RefSeq" id="XP_039114516.1"/>
    </source>
</evidence>
<keyword evidence="4 6" id="KW-0175">Coiled coil</keyword>
<evidence type="ECO:0000256" key="5">
    <source>
        <dbReference type="ARBA" id="ARBA00023089"/>
    </source>
</evidence>
<feature type="coiled-coil region" evidence="6">
    <location>
        <begin position="51"/>
        <end position="221"/>
    </location>
</feature>
<accession>A0AB40AI48</accession>
<protein>
    <submittedName>
        <fullName evidence="9 10">Protein FLX-like 3 isoform X1</fullName>
    </submittedName>
</protein>